<evidence type="ECO:0000256" key="1">
    <source>
        <dbReference type="SAM" id="MobiDB-lite"/>
    </source>
</evidence>
<organism evidence="2 3">
    <name type="scientific">Armadillidium nasatum</name>
    <dbReference type="NCBI Taxonomy" id="96803"/>
    <lineage>
        <taxon>Eukaryota</taxon>
        <taxon>Metazoa</taxon>
        <taxon>Ecdysozoa</taxon>
        <taxon>Arthropoda</taxon>
        <taxon>Crustacea</taxon>
        <taxon>Multicrustacea</taxon>
        <taxon>Malacostraca</taxon>
        <taxon>Eumalacostraca</taxon>
        <taxon>Peracarida</taxon>
        <taxon>Isopoda</taxon>
        <taxon>Oniscidea</taxon>
        <taxon>Crinocheta</taxon>
        <taxon>Armadillidiidae</taxon>
        <taxon>Armadillidium</taxon>
    </lineage>
</organism>
<feature type="compositionally biased region" description="Polar residues" evidence="1">
    <location>
        <begin position="142"/>
        <end position="174"/>
    </location>
</feature>
<dbReference type="AlphaFoldDB" id="A0A5N5SQG1"/>
<feature type="compositionally biased region" description="Basic and acidic residues" evidence="1">
    <location>
        <begin position="125"/>
        <end position="140"/>
    </location>
</feature>
<feature type="region of interest" description="Disordered" evidence="1">
    <location>
        <begin position="100"/>
        <end position="174"/>
    </location>
</feature>
<feature type="compositionally biased region" description="Low complexity" evidence="1">
    <location>
        <begin position="199"/>
        <end position="213"/>
    </location>
</feature>
<dbReference type="Proteomes" id="UP000326759">
    <property type="component" value="Unassembled WGS sequence"/>
</dbReference>
<dbReference type="EMBL" id="SEYY01021425">
    <property type="protein sequence ID" value="KAB7496365.1"/>
    <property type="molecule type" value="Genomic_DNA"/>
</dbReference>
<protein>
    <submittedName>
        <fullName evidence="2">Uncharacterized protein</fullName>
    </submittedName>
</protein>
<gene>
    <name evidence="2" type="ORF">Anas_02256</name>
</gene>
<dbReference type="OrthoDB" id="432970at2759"/>
<feature type="region of interest" description="Disordered" evidence="1">
    <location>
        <begin position="198"/>
        <end position="248"/>
    </location>
</feature>
<feature type="region of interest" description="Disordered" evidence="1">
    <location>
        <begin position="59"/>
        <end position="86"/>
    </location>
</feature>
<keyword evidence="3" id="KW-1185">Reference proteome</keyword>
<name>A0A5N5SQG1_9CRUS</name>
<comment type="caution">
    <text evidence="2">The sequence shown here is derived from an EMBL/GenBank/DDBJ whole genome shotgun (WGS) entry which is preliminary data.</text>
</comment>
<feature type="compositionally biased region" description="Polar residues" evidence="1">
    <location>
        <begin position="225"/>
        <end position="248"/>
    </location>
</feature>
<proteinExistence type="predicted"/>
<evidence type="ECO:0000313" key="2">
    <source>
        <dbReference type="EMBL" id="KAB7496365.1"/>
    </source>
</evidence>
<accession>A0A5N5SQG1</accession>
<evidence type="ECO:0000313" key="3">
    <source>
        <dbReference type="Proteomes" id="UP000326759"/>
    </source>
</evidence>
<reference evidence="2 3" key="1">
    <citation type="journal article" date="2019" name="PLoS Biol.">
        <title>Sex chromosomes control vertical transmission of feminizing Wolbachia symbionts in an isopod.</title>
        <authorList>
            <person name="Becking T."/>
            <person name="Chebbi M.A."/>
            <person name="Giraud I."/>
            <person name="Moumen B."/>
            <person name="Laverre T."/>
            <person name="Caubet Y."/>
            <person name="Peccoud J."/>
            <person name="Gilbert C."/>
            <person name="Cordaux R."/>
        </authorList>
    </citation>
    <scope>NUCLEOTIDE SEQUENCE [LARGE SCALE GENOMIC DNA]</scope>
    <source>
        <strain evidence="2">ANa2</strain>
        <tissue evidence="2">Whole body excluding digestive tract and cuticle</tissue>
    </source>
</reference>
<feature type="compositionally biased region" description="Polar residues" evidence="1">
    <location>
        <begin position="61"/>
        <end position="72"/>
    </location>
</feature>
<sequence>MVLKRLRPNNISIIDIHTNNSRSSSVSDAPQVSISPEAHSKLGRHLNSIMSVKPILPKPPTNNLAPTSNHVGNPTPLYPSGMGPQGPTVSINHIIAAHRRENPNVPPISETSVLSRGAKRGAWRHKYEGEKRGSPREPDRPSSVSSSNNETDLRLNSSLNPKAHLSNVNNNSPLTMNDSIVSYKDVLLQFAQLTQTEKSPGSPQISIIPVSSSDTPSRKFEHTPDSTSVSRELSIPPQASNQSPSLEGSSALAKKNDLDFQFVIVNSCIIWFMLKCFKYFLNKKNRSHFHRFRERKKSNHAILKLLLESGAGNHGSGAKNSAVDLSSYGSSPDSLTLSALLSGGTMTTHKDKPSSGSQSCMVFKNIVNYSSLNFVD</sequence>